<keyword evidence="2" id="KW-1185">Reference proteome</keyword>
<organism evidence="2 3">
    <name type="scientific">Camelina sativa</name>
    <name type="common">False flax</name>
    <name type="synonym">Myagrum sativum</name>
    <dbReference type="NCBI Taxonomy" id="90675"/>
    <lineage>
        <taxon>Eukaryota</taxon>
        <taxon>Viridiplantae</taxon>
        <taxon>Streptophyta</taxon>
        <taxon>Embryophyta</taxon>
        <taxon>Tracheophyta</taxon>
        <taxon>Spermatophyta</taxon>
        <taxon>Magnoliopsida</taxon>
        <taxon>eudicotyledons</taxon>
        <taxon>Gunneridae</taxon>
        <taxon>Pentapetalae</taxon>
        <taxon>rosids</taxon>
        <taxon>malvids</taxon>
        <taxon>Brassicales</taxon>
        <taxon>Brassicaceae</taxon>
        <taxon>Camelineae</taxon>
        <taxon>Camelina</taxon>
    </lineage>
</organism>
<dbReference type="NCBIfam" id="TIGR01640">
    <property type="entry name" value="F_box_assoc_1"/>
    <property type="match status" value="1"/>
</dbReference>
<dbReference type="InterPro" id="IPR013187">
    <property type="entry name" value="F-box-assoc_dom_typ3"/>
</dbReference>
<dbReference type="PANTHER" id="PTHR31111:SF125">
    <property type="entry name" value="F-BOX PROTEIN CPR30-LIKE"/>
    <property type="match status" value="1"/>
</dbReference>
<dbReference type="GeneID" id="104744153"/>
<feature type="domain" description="F-box" evidence="1">
    <location>
        <begin position="12"/>
        <end position="61"/>
    </location>
</feature>
<dbReference type="InterPro" id="IPR017451">
    <property type="entry name" value="F-box-assoc_interact_dom"/>
</dbReference>
<dbReference type="Pfam" id="PF08268">
    <property type="entry name" value="FBA_3"/>
    <property type="match status" value="1"/>
</dbReference>
<accession>A0ABM0VZ68</accession>
<protein>
    <submittedName>
        <fullName evidence="3">Probable F-box protein At1g53815</fullName>
    </submittedName>
</protein>
<dbReference type="Gene3D" id="1.20.1280.50">
    <property type="match status" value="1"/>
</dbReference>
<proteinExistence type="predicted"/>
<name>A0ABM0VZ68_CAMSA</name>
<dbReference type="PROSITE" id="PS50181">
    <property type="entry name" value="FBOX"/>
    <property type="match status" value="1"/>
</dbReference>
<evidence type="ECO:0000313" key="2">
    <source>
        <dbReference type="Proteomes" id="UP000694864"/>
    </source>
</evidence>
<dbReference type="CDD" id="cd22157">
    <property type="entry name" value="F-box_AtFBW1-like"/>
    <property type="match status" value="1"/>
</dbReference>
<sequence length="212" mass="24202">MTKRKQHVTGDDSVIDLIPVDLVIRILSRLPVKSMAQCRCVSKFWSSIIRRPNYNLLFPKSPATPRFLFIVKNGLYGLNMFIYSSPQPQNPDKYQSLVATLHTRSATDYCSKISPPVNGLVCHQYTGKDHIYAVISNPITGEYVRTPEVTREAIHTSREKTYFGYDPIEKQFKVMCMTWLSCGGSHEYQVLTLGTGKFSSNNRKVMKNWLLS</sequence>
<dbReference type="SMART" id="SM00256">
    <property type="entry name" value="FBOX"/>
    <property type="match status" value="1"/>
</dbReference>
<reference evidence="2" key="1">
    <citation type="journal article" date="2014" name="Nat. Commun.">
        <title>The emerging biofuel crop Camelina sativa retains a highly undifferentiated hexaploid genome structure.</title>
        <authorList>
            <person name="Kagale S."/>
            <person name="Koh C."/>
            <person name="Nixon J."/>
            <person name="Bollina V."/>
            <person name="Clarke W.E."/>
            <person name="Tuteja R."/>
            <person name="Spillane C."/>
            <person name="Robinson S.J."/>
            <person name="Links M.G."/>
            <person name="Clarke C."/>
            <person name="Higgins E.E."/>
            <person name="Huebert T."/>
            <person name="Sharpe A.G."/>
            <person name="Parkin I.A."/>
        </authorList>
    </citation>
    <scope>NUCLEOTIDE SEQUENCE [LARGE SCALE GENOMIC DNA]</scope>
    <source>
        <strain evidence="2">cv. DH55</strain>
    </source>
</reference>
<dbReference type="Pfam" id="PF00646">
    <property type="entry name" value="F-box"/>
    <property type="match status" value="1"/>
</dbReference>
<dbReference type="PANTHER" id="PTHR31111">
    <property type="entry name" value="BNAA05G37150D PROTEIN-RELATED"/>
    <property type="match status" value="1"/>
</dbReference>
<reference evidence="3" key="2">
    <citation type="submission" date="2025-08" db="UniProtKB">
        <authorList>
            <consortium name="RefSeq"/>
        </authorList>
    </citation>
    <scope>IDENTIFICATION</scope>
    <source>
        <tissue evidence="3">Leaf</tissue>
    </source>
</reference>
<evidence type="ECO:0000313" key="3">
    <source>
        <dbReference type="RefSeq" id="XP_010463467.1"/>
    </source>
</evidence>
<dbReference type="SUPFAM" id="SSF81383">
    <property type="entry name" value="F-box domain"/>
    <property type="match status" value="1"/>
</dbReference>
<dbReference type="RefSeq" id="XP_010463467.1">
    <property type="nucleotide sequence ID" value="XM_010465165.1"/>
</dbReference>
<evidence type="ECO:0000259" key="1">
    <source>
        <dbReference type="PROSITE" id="PS50181"/>
    </source>
</evidence>
<dbReference type="InterPro" id="IPR036047">
    <property type="entry name" value="F-box-like_dom_sf"/>
</dbReference>
<gene>
    <name evidence="3" type="primary">LOC104744153</name>
</gene>
<dbReference type="Proteomes" id="UP000694864">
    <property type="component" value="Chromosome 14"/>
</dbReference>
<dbReference type="InterPro" id="IPR001810">
    <property type="entry name" value="F-box_dom"/>
</dbReference>